<reference evidence="1 2" key="1">
    <citation type="submission" date="2015-05" db="EMBL/GenBank/DDBJ databases">
        <title>Genome sequencing and analysis of members of genus Stenotrophomonas.</title>
        <authorList>
            <person name="Patil P.P."/>
            <person name="Midha S."/>
            <person name="Patil P.B."/>
        </authorList>
    </citation>
    <scope>NUCLEOTIDE SEQUENCE [LARGE SCALE GENOMIC DNA]</scope>
    <source>
        <strain evidence="1 2">DSM 24757</strain>
    </source>
</reference>
<evidence type="ECO:0008006" key="3">
    <source>
        <dbReference type="Google" id="ProtNLM"/>
    </source>
</evidence>
<dbReference type="InterPro" id="IPR058248">
    <property type="entry name" value="Lxx211020-like"/>
</dbReference>
<organism evidence="1 2">
    <name type="scientific">Stenotrophomonas ginsengisoli</name>
    <dbReference type="NCBI Taxonomy" id="336566"/>
    <lineage>
        <taxon>Bacteria</taxon>
        <taxon>Pseudomonadati</taxon>
        <taxon>Pseudomonadota</taxon>
        <taxon>Gammaproteobacteria</taxon>
        <taxon>Lysobacterales</taxon>
        <taxon>Lysobacteraceae</taxon>
        <taxon>Stenotrophomonas</taxon>
    </lineage>
</organism>
<evidence type="ECO:0000313" key="1">
    <source>
        <dbReference type="EMBL" id="KRG74485.1"/>
    </source>
</evidence>
<dbReference type="STRING" id="336566.ABB30_13790"/>
<name>A0A0R0CZ19_9GAMM</name>
<dbReference type="PANTHER" id="PTHR36302:SF1">
    <property type="entry name" value="COPPER CHAPERONE PCU(A)C"/>
    <property type="match status" value="1"/>
</dbReference>
<dbReference type="Pfam" id="PF04314">
    <property type="entry name" value="PCuAC"/>
    <property type="match status" value="1"/>
</dbReference>
<sequence>MLLVATTLLLLGGPARTERLPAPCLMLEQGWVRAPVAGRDMTAAYGQLHNNCRVAVELRLDRLSSLQADKVALHRTDVVDGVSRMRQVTELQLAPDEQVTLSPGGFHLMLHGLKPALTVGSEVAIQLEDSLGRVYVAYLPVRAR</sequence>
<comment type="caution">
    <text evidence="1">The sequence shown here is derived from an EMBL/GenBank/DDBJ whole genome shotgun (WGS) entry which is preliminary data.</text>
</comment>
<dbReference type="InterPro" id="IPR036182">
    <property type="entry name" value="PCuAC_sf"/>
</dbReference>
<dbReference type="SUPFAM" id="SSF110087">
    <property type="entry name" value="DR1885-like metal-binding protein"/>
    <property type="match status" value="1"/>
</dbReference>
<proteinExistence type="predicted"/>
<accession>A0A0R0CZ19</accession>
<dbReference type="Proteomes" id="UP000050956">
    <property type="component" value="Unassembled WGS sequence"/>
</dbReference>
<dbReference type="InterPro" id="IPR007410">
    <property type="entry name" value="LpqE-like"/>
</dbReference>
<dbReference type="Gene3D" id="2.60.40.1890">
    <property type="entry name" value="PCu(A)C copper chaperone"/>
    <property type="match status" value="1"/>
</dbReference>
<evidence type="ECO:0000313" key="2">
    <source>
        <dbReference type="Proteomes" id="UP000050956"/>
    </source>
</evidence>
<protein>
    <recommendedName>
        <fullName evidence="3">Copper chaperone PCu(A)C</fullName>
    </recommendedName>
</protein>
<dbReference type="PANTHER" id="PTHR36302">
    <property type="entry name" value="BLR7088 PROTEIN"/>
    <property type="match status" value="1"/>
</dbReference>
<gene>
    <name evidence="1" type="ORF">ABB30_13790</name>
</gene>
<dbReference type="AlphaFoldDB" id="A0A0R0CZ19"/>
<dbReference type="EMBL" id="LDJM01000042">
    <property type="protein sequence ID" value="KRG74485.1"/>
    <property type="molecule type" value="Genomic_DNA"/>
</dbReference>
<keyword evidence="2" id="KW-1185">Reference proteome</keyword>
<dbReference type="PATRIC" id="fig|336566.3.peg.2326"/>